<evidence type="ECO:0000256" key="1">
    <source>
        <dbReference type="ARBA" id="ARBA00022723"/>
    </source>
</evidence>
<dbReference type="InterPro" id="IPR036409">
    <property type="entry name" value="Aldolase_II/adducin_N_sf"/>
</dbReference>
<keyword evidence="5" id="KW-1185">Reference proteome</keyword>
<evidence type="ECO:0000313" key="4">
    <source>
        <dbReference type="EMBL" id="EHY91127.1"/>
    </source>
</evidence>
<dbReference type="PANTHER" id="PTHR22789">
    <property type="entry name" value="FUCULOSE PHOSPHATE ALDOLASE"/>
    <property type="match status" value="1"/>
</dbReference>
<dbReference type="Gene3D" id="3.40.225.10">
    <property type="entry name" value="Class II aldolase/adducin N-terminal domain"/>
    <property type="match status" value="1"/>
</dbReference>
<dbReference type="SMART" id="SM01007">
    <property type="entry name" value="Aldolase_II"/>
    <property type="match status" value="1"/>
</dbReference>
<accession>H8G429</accession>
<dbReference type="AlphaFoldDB" id="H8G429"/>
<dbReference type="GO" id="GO:0019323">
    <property type="term" value="P:pentose catabolic process"/>
    <property type="evidence" value="ECO:0007669"/>
    <property type="project" value="TreeGrafter"/>
</dbReference>
<reference evidence="4 5" key="1">
    <citation type="journal article" date="2012" name="Stand. Genomic Sci.">
        <title>Genome sequence of the soil bacterium Saccharomonospora azurea type strain (NA-128(T)).</title>
        <authorList>
            <person name="Klenk H.P."/>
            <person name="Held B."/>
            <person name="Lucas S."/>
            <person name="Lapidus A."/>
            <person name="Copeland A."/>
            <person name="Hammon N."/>
            <person name="Pitluck S."/>
            <person name="Goodwin L.A."/>
            <person name="Han C."/>
            <person name="Tapia R."/>
            <person name="Brambilla E.M."/>
            <person name="Potter G."/>
            <person name="Land M."/>
            <person name="Ivanova N."/>
            <person name="Rohde M."/>
            <person name="Goker M."/>
            <person name="Detter J.C."/>
            <person name="Kyrpides N.C."/>
            <person name="Woyke T."/>
        </authorList>
    </citation>
    <scope>NUCLEOTIDE SEQUENCE [LARGE SCALE GENOMIC DNA]</scope>
    <source>
        <strain evidence="4 5">NA-128</strain>
    </source>
</reference>
<dbReference type="SUPFAM" id="SSF53639">
    <property type="entry name" value="AraD/HMP-PK domain-like"/>
    <property type="match status" value="1"/>
</dbReference>
<organism evidence="4 5">
    <name type="scientific">Saccharomonospora azurea NA-128</name>
    <dbReference type="NCBI Taxonomy" id="882081"/>
    <lineage>
        <taxon>Bacteria</taxon>
        <taxon>Bacillati</taxon>
        <taxon>Actinomycetota</taxon>
        <taxon>Actinomycetes</taxon>
        <taxon>Pseudonocardiales</taxon>
        <taxon>Pseudonocardiaceae</taxon>
        <taxon>Saccharomonospora</taxon>
    </lineage>
</organism>
<proteinExistence type="predicted"/>
<feature type="domain" description="Class II aldolase/adducin N-terminal" evidence="3">
    <location>
        <begin position="14"/>
        <end position="202"/>
    </location>
</feature>
<dbReference type="HOGENOM" id="CLU_006033_2_0_11"/>
<dbReference type="PANTHER" id="PTHR22789:SF0">
    <property type="entry name" value="3-OXO-TETRONATE 4-PHOSPHATE DECARBOXYLASE-RELATED"/>
    <property type="match status" value="1"/>
</dbReference>
<dbReference type="RefSeq" id="WP_005444924.1">
    <property type="nucleotide sequence ID" value="NZ_CM001466.1"/>
</dbReference>
<dbReference type="Pfam" id="PF00596">
    <property type="entry name" value="Aldolase_II"/>
    <property type="match status" value="1"/>
</dbReference>
<dbReference type="GO" id="GO:0046872">
    <property type="term" value="F:metal ion binding"/>
    <property type="evidence" value="ECO:0007669"/>
    <property type="project" value="UniProtKB-KW"/>
</dbReference>
<evidence type="ECO:0000256" key="2">
    <source>
        <dbReference type="ARBA" id="ARBA00023239"/>
    </source>
</evidence>
<dbReference type="OrthoDB" id="3729465at2"/>
<protein>
    <submittedName>
        <fullName evidence="4">Ribulose-5-phosphate 4-epimerase-like epimerase or aldolase</fullName>
    </submittedName>
</protein>
<evidence type="ECO:0000259" key="3">
    <source>
        <dbReference type="SMART" id="SM01007"/>
    </source>
</evidence>
<dbReference type="GO" id="GO:0016832">
    <property type="term" value="F:aldehyde-lyase activity"/>
    <property type="evidence" value="ECO:0007669"/>
    <property type="project" value="TreeGrafter"/>
</dbReference>
<dbReference type="GO" id="GO:0005829">
    <property type="term" value="C:cytosol"/>
    <property type="evidence" value="ECO:0007669"/>
    <property type="project" value="TreeGrafter"/>
</dbReference>
<gene>
    <name evidence="4" type="ORF">SacazDRAFT_04282</name>
</gene>
<evidence type="ECO:0000313" key="5">
    <source>
        <dbReference type="Proteomes" id="UP000004705"/>
    </source>
</evidence>
<dbReference type="Proteomes" id="UP000004705">
    <property type="component" value="Chromosome"/>
</dbReference>
<sequence length="256" mass="27005">MKAPNSAELAPLRTLIAGACRVLAGRGLADGILGHISLRVDERRLLVRCRGPRERGLGYTLADDIRLVDLDGEPGAPGELDGYSPPNELPLHTEVLRRRPDVASVVHAHPPEVVAADLAGIEIRPIVGAFDIPGSRLAAGGVPVYRRGVLVRDRRLAAEMVDSMGARPVVLLRGHGITSAAATVEQAVLQAISVDALATLSLRVVTAGGRLADLPAEDMAELPDLGANFNTGVAWRHELARLAGVVDDRHPVGPSH</sequence>
<keyword evidence="2" id="KW-0456">Lyase</keyword>
<name>H8G429_9PSEU</name>
<dbReference type="InterPro" id="IPR001303">
    <property type="entry name" value="Aldolase_II/adducin_N"/>
</dbReference>
<keyword evidence="1" id="KW-0479">Metal-binding</keyword>
<dbReference type="InterPro" id="IPR050197">
    <property type="entry name" value="Aldolase_class_II_sugar_metab"/>
</dbReference>
<dbReference type="EMBL" id="CM001466">
    <property type="protein sequence ID" value="EHY91127.1"/>
    <property type="molecule type" value="Genomic_DNA"/>
</dbReference>